<proteinExistence type="predicted"/>
<sequence length="116" mass="13426">MSRVNTRCSNLEVLELIGVCQLRYYGNQGLEFGLKAGQLSLLYRQLHLGLSRGQFVRHSKRSSLFLKDIGTINPYLWENSKENRFSDSGKSILLFIAFKFQKIQEKVLNFQNLVPK</sequence>
<organism evidence="1">
    <name type="scientific">Cacopsylla melanoneura</name>
    <dbReference type="NCBI Taxonomy" id="428564"/>
    <lineage>
        <taxon>Eukaryota</taxon>
        <taxon>Metazoa</taxon>
        <taxon>Ecdysozoa</taxon>
        <taxon>Arthropoda</taxon>
        <taxon>Hexapoda</taxon>
        <taxon>Insecta</taxon>
        <taxon>Pterygota</taxon>
        <taxon>Neoptera</taxon>
        <taxon>Paraneoptera</taxon>
        <taxon>Hemiptera</taxon>
        <taxon>Sternorrhyncha</taxon>
        <taxon>Psylloidea</taxon>
        <taxon>Psyllidae</taxon>
        <taxon>Psyllinae</taxon>
        <taxon>Cacopsylla</taxon>
    </lineage>
</organism>
<protein>
    <submittedName>
        <fullName evidence="1">Uncharacterized protein</fullName>
    </submittedName>
</protein>
<dbReference type="EMBL" id="HBUF01607682">
    <property type="protein sequence ID" value="CAG6777954.1"/>
    <property type="molecule type" value="Transcribed_RNA"/>
</dbReference>
<reference evidence="1" key="1">
    <citation type="submission" date="2021-05" db="EMBL/GenBank/DDBJ databases">
        <authorList>
            <person name="Alioto T."/>
            <person name="Alioto T."/>
            <person name="Gomez Garrido J."/>
        </authorList>
    </citation>
    <scope>NUCLEOTIDE SEQUENCE</scope>
</reference>
<name>A0A8D9B791_9HEMI</name>
<evidence type="ECO:0000313" key="1">
    <source>
        <dbReference type="EMBL" id="CAG6777954.1"/>
    </source>
</evidence>
<dbReference type="AlphaFoldDB" id="A0A8D9B791"/>
<accession>A0A8D9B791</accession>